<dbReference type="EMBL" id="JBFXLU010000327">
    <property type="protein sequence ID" value="KAL2829622.1"/>
    <property type="molecule type" value="Genomic_DNA"/>
</dbReference>
<accession>A0ABR4IPV1</accession>
<proteinExistence type="inferred from homology"/>
<evidence type="ECO:0000256" key="2">
    <source>
        <dbReference type="ARBA" id="ARBA00022857"/>
    </source>
</evidence>
<reference evidence="4 5" key="1">
    <citation type="submission" date="2024-07" db="EMBL/GenBank/DDBJ databases">
        <title>Section-level genome sequencing and comparative genomics of Aspergillus sections Usti and Cavernicolus.</title>
        <authorList>
            <consortium name="Lawrence Berkeley National Laboratory"/>
            <person name="Nybo J.L."/>
            <person name="Vesth T.C."/>
            <person name="Theobald S."/>
            <person name="Frisvad J.C."/>
            <person name="Larsen T.O."/>
            <person name="Kjaerboelling I."/>
            <person name="Rothschild-Mancinelli K."/>
            <person name="Lyhne E.K."/>
            <person name="Kogle M.E."/>
            <person name="Barry K."/>
            <person name="Clum A."/>
            <person name="Na H."/>
            <person name="Ledsgaard L."/>
            <person name="Lin J."/>
            <person name="Lipzen A."/>
            <person name="Kuo A."/>
            <person name="Riley R."/>
            <person name="Mondo S."/>
            <person name="Labutti K."/>
            <person name="Haridas S."/>
            <person name="Pangalinan J."/>
            <person name="Salamov A.A."/>
            <person name="Simmons B.A."/>
            <person name="Magnuson J.K."/>
            <person name="Chen J."/>
            <person name="Drula E."/>
            <person name="Henrissat B."/>
            <person name="Wiebenga A."/>
            <person name="Lubbers R.J."/>
            <person name="Gomes A.C."/>
            <person name="Makela M.R."/>
            <person name="Stajich J."/>
            <person name="Grigoriev I.V."/>
            <person name="Mortensen U.H."/>
            <person name="De Vries R.P."/>
            <person name="Baker S.E."/>
            <person name="Andersen M.R."/>
        </authorList>
    </citation>
    <scope>NUCLEOTIDE SEQUENCE [LARGE SCALE GENOMIC DNA]</scope>
    <source>
        <strain evidence="4 5">CBS 123904</strain>
    </source>
</reference>
<dbReference type="InterPro" id="IPR020904">
    <property type="entry name" value="Sc_DH/Rdtase_CS"/>
</dbReference>
<dbReference type="InterPro" id="IPR036291">
    <property type="entry name" value="NAD(P)-bd_dom_sf"/>
</dbReference>
<dbReference type="PRINTS" id="PR00081">
    <property type="entry name" value="GDHRDH"/>
</dbReference>
<evidence type="ECO:0000256" key="3">
    <source>
        <dbReference type="ARBA" id="ARBA00023002"/>
    </source>
</evidence>
<keyword evidence="2" id="KW-0521">NADP</keyword>
<comment type="caution">
    <text evidence="4">The sequence shown here is derived from an EMBL/GenBank/DDBJ whole genome shotgun (WGS) entry which is preliminary data.</text>
</comment>
<keyword evidence="3" id="KW-0560">Oxidoreductase</keyword>
<organism evidence="4 5">
    <name type="scientific">Aspergillus pseudoustus</name>
    <dbReference type="NCBI Taxonomy" id="1810923"/>
    <lineage>
        <taxon>Eukaryota</taxon>
        <taxon>Fungi</taxon>
        <taxon>Dikarya</taxon>
        <taxon>Ascomycota</taxon>
        <taxon>Pezizomycotina</taxon>
        <taxon>Eurotiomycetes</taxon>
        <taxon>Eurotiomycetidae</taxon>
        <taxon>Eurotiales</taxon>
        <taxon>Aspergillaceae</taxon>
        <taxon>Aspergillus</taxon>
        <taxon>Aspergillus subgen. Nidulantes</taxon>
    </lineage>
</organism>
<name>A0ABR4IPV1_9EURO</name>
<keyword evidence="5" id="KW-1185">Reference proteome</keyword>
<dbReference type="PANTHER" id="PTHR24320">
    <property type="entry name" value="RETINOL DEHYDROGENASE"/>
    <property type="match status" value="1"/>
</dbReference>
<comment type="similarity">
    <text evidence="1">Belongs to the short-chain dehydrogenases/reductases (SDR) family.</text>
</comment>
<dbReference type="Gene3D" id="3.40.50.720">
    <property type="entry name" value="NAD(P)-binding Rossmann-like Domain"/>
    <property type="match status" value="2"/>
</dbReference>
<protein>
    <recommendedName>
        <fullName evidence="6">NAD(P)-binding protein</fullName>
    </recommendedName>
</protein>
<evidence type="ECO:0000313" key="5">
    <source>
        <dbReference type="Proteomes" id="UP001610446"/>
    </source>
</evidence>
<evidence type="ECO:0000313" key="4">
    <source>
        <dbReference type="EMBL" id="KAL2829622.1"/>
    </source>
</evidence>
<dbReference type="PROSITE" id="PS00061">
    <property type="entry name" value="ADH_SHORT"/>
    <property type="match status" value="1"/>
</dbReference>
<sequence>MGSSHPTKISFHPSSDIPSLKDKVILVTGGNSGLGKQSLIELCQHEPSTIWLASRRIDKANEIRFGTNYLGHAFPVHCLLPLLVETARQSGSDMRVVLLSSVAHRYAPSKGIIFSSLKNSASNMGTVARYGQSKLAIILYGQELARKYPMLKAAIVHPGQVRTSLGDTASSSSVVMIILWKLTSAFMGVGPQTGVLNQLWGATAHDIQSGEYYEPVGVMNRGSKHTRGPELAVRLWNWTMQEFHEYKGNGEGAGVQIPEH</sequence>
<dbReference type="PANTHER" id="PTHR24320:SF282">
    <property type="entry name" value="WW DOMAIN-CONTAINING OXIDOREDUCTASE"/>
    <property type="match status" value="1"/>
</dbReference>
<dbReference type="InterPro" id="IPR002347">
    <property type="entry name" value="SDR_fam"/>
</dbReference>
<evidence type="ECO:0000256" key="1">
    <source>
        <dbReference type="ARBA" id="ARBA00006484"/>
    </source>
</evidence>
<dbReference type="Proteomes" id="UP001610446">
    <property type="component" value="Unassembled WGS sequence"/>
</dbReference>
<evidence type="ECO:0008006" key="6">
    <source>
        <dbReference type="Google" id="ProtNLM"/>
    </source>
</evidence>
<gene>
    <name evidence="4" type="ORF">BJY01DRAFT_240617</name>
</gene>
<dbReference type="SUPFAM" id="SSF51735">
    <property type="entry name" value="NAD(P)-binding Rossmann-fold domains"/>
    <property type="match status" value="1"/>
</dbReference>